<reference evidence="2 3" key="1">
    <citation type="submission" date="2019-04" db="EMBL/GenBank/DDBJ databases">
        <title>Microbes associate with the intestines of laboratory mice.</title>
        <authorList>
            <person name="Navarre W."/>
            <person name="Wong E."/>
            <person name="Huang K.C."/>
            <person name="Tropini C."/>
            <person name="Ng K."/>
            <person name="Yu B."/>
        </authorList>
    </citation>
    <scope>NUCLEOTIDE SEQUENCE [LARGE SCALE GENOMIC DNA]</scope>
    <source>
        <strain evidence="2 3">NM83_B4-11</strain>
    </source>
</reference>
<dbReference type="Proteomes" id="UP000308038">
    <property type="component" value="Unassembled WGS sequence"/>
</dbReference>
<evidence type="ECO:0000259" key="1">
    <source>
        <dbReference type="Pfam" id="PF00535"/>
    </source>
</evidence>
<dbReference type="PANTHER" id="PTHR43685:SF2">
    <property type="entry name" value="GLYCOSYLTRANSFERASE 2-LIKE DOMAIN-CONTAINING PROTEIN"/>
    <property type="match status" value="1"/>
</dbReference>
<comment type="caution">
    <text evidence="2">The sequence shown here is derived from an EMBL/GenBank/DDBJ whole genome shotgun (WGS) entry which is preliminary data.</text>
</comment>
<dbReference type="InterPro" id="IPR001173">
    <property type="entry name" value="Glyco_trans_2-like"/>
</dbReference>
<gene>
    <name evidence="2" type="ORF">E5988_09055</name>
</gene>
<protein>
    <submittedName>
        <fullName evidence="2">Glycosyltransferase</fullName>
    </submittedName>
</protein>
<dbReference type="Gene3D" id="3.90.550.10">
    <property type="entry name" value="Spore Coat Polysaccharide Biosynthesis Protein SpsA, Chain A"/>
    <property type="match status" value="1"/>
</dbReference>
<organism evidence="2 3">
    <name type="scientific">Sphingomonas olei</name>
    <dbReference type="NCBI Taxonomy" id="1886787"/>
    <lineage>
        <taxon>Bacteria</taxon>
        <taxon>Pseudomonadati</taxon>
        <taxon>Pseudomonadota</taxon>
        <taxon>Alphaproteobacteria</taxon>
        <taxon>Sphingomonadales</taxon>
        <taxon>Sphingomonadaceae</taxon>
        <taxon>Sphingomonas</taxon>
    </lineage>
</organism>
<name>A0ABY2QJI4_9SPHN</name>
<dbReference type="SUPFAM" id="SSF53448">
    <property type="entry name" value="Nucleotide-diphospho-sugar transferases"/>
    <property type="match status" value="1"/>
</dbReference>
<dbReference type="InterPro" id="IPR029044">
    <property type="entry name" value="Nucleotide-diphossugar_trans"/>
</dbReference>
<dbReference type="PANTHER" id="PTHR43685">
    <property type="entry name" value="GLYCOSYLTRANSFERASE"/>
    <property type="match status" value="1"/>
</dbReference>
<dbReference type="InterPro" id="IPR050834">
    <property type="entry name" value="Glycosyltransf_2"/>
</dbReference>
<accession>A0ABY2QJI4</accession>
<dbReference type="EMBL" id="SSTI01000006">
    <property type="protein sequence ID" value="THG39997.1"/>
    <property type="molecule type" value="Genomic_DNA"/>
</dbReference>
<proteinExistence type="predicted"/>
<dbReference type="Pfam" id="PF00535">
    <property type="entry name" value="Glycos_transf_2"/>
    <property type="match status" value="1"/>
</dbReference>
<feature type="domain" description="Glycosyltransferase 2-like" evidence="1">
    <location>
        <begin position="2"/>
        <end position="140"/>
    </location>
</feature>
<evidence type="ECO:0000313" key="2">
    <source>
        <dbReference type="EMBL" id="THG39997.1"/>
    </source>
</evidence>
<keyword evidence="3" id="KW-1185">Reference proteome</keyword>
<evidence type="ECO:0000313" key="3">
    <source>
        <dbReference type="Proteomes" id="UP000308038"/>
    </source>
</evidence>
<sequence length="284" mass="31325">MIIPHHDDLAGLDRCLDALSRQTMARDRFEIIVADNMSMCGEDAVRALVAGRARVVLARERGAGPARNVAVAHSRGAVLAFTDADCVPAPGWLEAGLAALWDHDFVGGQVDVLIDNDGEKTGSEAYEAVFAFRNRRYVEQQGFSVTANLFCRRTVFAASGPFLAGTSEDRDWCVRARALGFRIGYAPAAVVGHPARGDWPALLCKWRRLNAEMFAFARERRGGRLRWFVASAAMPVSILVHGLRILTSPALTNWRERRRGLATLARLRLWRCADGMLRLVGARP</sequence>